<name>A0A1Y1Z954_9FUNG</name>
<feature type="transmembrane region" description="Helical" evidence="1">
    <location>
        <begin position="102"/>
        <end position="124"/>
    </location>
</feature>
<reference evidence="2 3" key="1">
    <citation type="submission" date="2016-08" db="EMBL/GenBank/DDBJ databases">
        <title>A Parts List for Fungal Cellulosomes Revealed by Comparative Genomics.</title>
        <authorList>
            <consortium name="DOE Joint Genome Institute"/>
            <person name="Haitjema C.H."/>
            <person name="Gilmore S.P."/>
            <person name="Henske J.K."/>
            <person name="Solomon K.V."/>
            <person name="De Groot R."/>
            <person name="Kuo A."/>
            <person name="Mondo S.J."/>
            <person name="Salamov A.A."/>
            <person name="Labutti K."/>
            <person name="Zhao Z."/>
            <person name="Chiniquy J."/>
            <person name="Barry K."/>
            <person name="Brewer H.M."/>
            <person name="Purvine S.O."/>
            <person name="Wright A.T."/>
            <person name="Boxma B."/>
            <person name="Van Alen T."/>
            <person name="Hackstein J.H."/>
            <person name="Baker S.E."/>
            <person name="Grigoriev I.V."/>
            <person name="O'Malley M.A."/>
        </authorList>
    </citation>
    <scope>NUCLEOTIDE SEQUENCE [LARGE SCALE GENOMIC DNA]</scope>
    <source>
        <strain evidence="2 3">G1</strain>
    </source>
</reference>
<comment type="caution">
    <text evidence="2">The sequence shown here is derived from an EMBL/GenBank/DDBJ whole genome shotgun (WGS) entry which is preliminary data.</text>
</comment>
<dbReference type="Proteomes" id="UP000193920">
    <property type="component" value="Unassembled WGS sequence"/>
</dbReference>
<evidence type="ECO:0000313" key="2">
    <source>
        <dbReference type="EMBL" id="ORY06547.1"/>
    </source>
</evidence>
<dbReference type="AlphaFoldDB" id="A0A1Y1Z954"/>
<feature type="transmembrane region" description="Helical" evidence="1">
    <location>
        <begin position="48"/>
        <end position="66"/>
    </location>
</feature>
<proteinExistence type="predicted"/>
<accession>A0A1Y1Z954</accession>
<feature type="transmembrane region" description="Helical" evidence="1">
    <location>
        <begin position="7"/>
        <end position="28"/>
    </location>
</feature>
<keyword evidence="3" id="KW-1185">Reference proteome</keyword>
<organism evidence="2 3">
    <name type="scientific">Neocallimastix californiae</name>
    <dbReference type="NCBI Taxonomy" id="1754190"/>
    <lineage>
        <taxon>Eukaryota</taxon>
        <taxon>Fungi</taxon>
        <taxon>Fungi incertae sedis</taxon>
        <taxon>Chytridiomycota</taxon>
        <taxon>Chytridiomycota incertae sedis</taxon>
        <taxon>Neocallimastigomycetes</taxon>
        <taxon>Neocallimastigales</taxon>
        <taxon>Neocallimastigaceae</taxon>
        <taxon>Neocallimastix</taxon>
    </lineage>
</organism>
<keyword evidence="1" id="KW-1133">Transmembrane helix</keyword>
<evidence type="ECO:0000256" key="1">
    <source>
        <dbReference type="SAM" id="Phobius"/>
    </source>
</evidence>
<keyword evidence="1" id="KW-0812">Transmembrane</keyword>
<gene>
    <name evidence="2" type="ORF">LY90DRAFT_678355</name>
</gene>
<dbReference type="OrthoDB" id="10293724at2759"/>
<keyword evidence="1" id="KW-0472">Membrane</keyword>
<sequence length="151" mass="17264">MMPINIDAILCILISITGFLMYTISYILNCAEKQEYGHNHNVDRWQTWLVVDIALVCTLMSVFTFFNKLENIKTMLSCIISINLAWIIRDGDYLLFENECKYYDVMGCGLFVVAAGFFFSLIVIEFEGPITQITGRNQKINNVNINNGLLV</sequence>
<evidence type="ECO:0000313" key="3">
    <source>
        <dbReference type="Proteomes" id="UP000193920"/>
    </source>
</evidence>
<protein>
    <submittedName>
        <fullName evidence="2">Uncharacterized protein</fullName>
    </submittedName>
</protein>
<dbReference type="EMBL" id="MCOG01000438">
    <property type="protein sequence ID" value="ORY06547.1"/>
    <property type="molecule type" value="Genomic_DNA"/>
</dbReference>